<dbReference type="Gene3D" id="2.60.40.1120">
    <property type="entry name" value="Carboxypeptidase-like, regulatory domain"/>
    <property type="match status" value="1"/>
</dbReference>
<dbReference type="InterPro" id="IPR000531">
    <property type="entry name" value="Beta-barrel_TonB"/>
</dbReference>
<dbReference type="PANTHER" id="PTHR40980">
    <property type="entry name" value="PLUG DOMAIN-CONTAINING PROTEIN"/>
    <property type="match status" value="1"/>
</dbReference>
<dbReference type="InterPro" id="IPR036942">
    <property type="entry name" value="Beta-barrel_TonB_sf"/>
</dbReference>
<keyword evidence="3 8" id="KW-1134">Transmembrane beta strand</keyword>
<evidence type="ECO:0000256" key="6">
    <source>
        <dbReference type="ARBA" id="ARBA00023136"/>
    </source>
</evidence>
<dbReference type="InterPro" id="IPR039426">
    <property type="entry name" value="TonB-dep_rcpt-like"/>
</dbReference>
<gene>
    <name evidence="12" type="ORF">H9S92_10585</name>
</gene>
<evidence type="ECO:0000256" key="7">
    <source>
        <dbReference type="ARBA" id="ARBA00023237"/>
    </source>
</evidence>
<evidence type="ECO:0000256" key="8">
    <source>
        <dbReference type="PROSITE-ProRule" id="PRU01360"/>
    </source>
</evidence>
<dbReference type="Pfam" id="PF13715">
    <property type="entry name" value="CarbopepD_reg_2"/>
    <property type="match status" value="1"/>
</dbReference>
<keyword evidence="2 8" id="KW-0813">Transport</keyword>
<dbReference type="SUPFAM" id="SSF49452">
    <property type="entry name" value="Starch-binding domain-like"/>
    <property type="match status" value="1"/>
</dbReference>
<dbReference type="NCBIfam" id="TIGR01782">
    <property type="entry name" value="TonB-Xanth-Caul"/>
    <property type="match status" value="1"/>
</dbReference>
<dbReference type="Gene3D" id="2.170.130.10">
    <property type="entry name" value="TonB-dependent receptor, plug domain"/>
    <property type="match status" value="1"/>
</dbReference>
<sequence length="974" mass="106656">MNTRTLGLTGFLFVFAMTLLGQTGSITGVVTDADQGVGLPGASIFLKDAPSVGTVTELDGTFVLSGVPVGNQTVVISFVGFAPEERELTVVANQAVELNLILGGQVIMGQEILVTAQAIGQAKAINQQLNSDAIANFVSADKIKELPDVNAAEAISRLPGVAINRDGGEGSKIVVRGLDPKFTAININGVRLPSTSGTDRSVDLSLISPELLSGIELFKSPTPDMDGDALGGTVNLNILKADDRPRGSLKALGGYNDLVGEYKDYKVTGSLSRRIFNNKLGVIATANVERFNRSGQTVGQAWGDKREVILDTMLNIFDQEANALTFSSRREIRRRYNGSLGFDYAFGKSTDVTVLGIYSRTSRDQFNHSERYDINNTGVQFNPAITESAIDLYSASVSTRHKLNVLNIEWGVSYSEVLGETPLNIGFDFVGAGINFLPGALDDRTDPSLIYNFLDISPDRTYLTGANSAVTSNSEDITTAFVDLSLPFNLGDKARATFKFGGKYRVNNKERSFAEYYDKLFYLRQNSTWNELNGNAVGAPGIDPSGQTYLGVSNFTTQGQLDITDNYQRDVNLTYAFDEGLLRRFNELFSATYPQDFLSVTNNYGLTEKVAAGYAMLKVNVGSQLTIIPGFRYEANDNVYNGIYADLSGDWGESGVRDPRTATNKYGVFLPHLHLKYKPVEWFDVRASYSTTLARPDFNYLVPATLVNRNGNLTVDRGNPALNPSVSTNYDLYLTAFSGKYGLFSIGGFYKDIQDAFYPLILGVNNDSIAVANGLPATGFIGAELTTFESSPASRVYGVEFDVQSSLSFLPKPFNGLVVNLNYARLYSNTTINSFREETECVIVRGRPRCTTSAFGYQREVALIGQASDIFNASLGYDAGGFSARVSAAYQGTKLTGYSSIADKDRFDQSFWRMDAALKYRFSRRFNVFLNLNNLTNQQDITFFRQERFETSRASFGTTATAGVEVKFLPREER</sequence>
<dbReference type="GO" id="GO:0030246">
    <property type="term" value="F:carbohydrate binding"/>
    <property type="evidence" value="ECO:0007669"/>
    <property type="project" value="InterPro"/>
</dbReference>
<dbReference type="SUPFAM" id="SSF56935">
    <property type="entry name" value="Porins"/>
    <property type="match status" value="1"/>
</dbReference>
<keyword evidence="6 8" id="KW-0472">Membrane</keyword>
<evidence type="ECO:0000256" key="2">
    <source>
        <dbReference type="ARBA" id="ARBA00022448"/>
    </source>
</evidence>
<dbReference type="InterPro" id="IPR037066">
    <property type="entry name" value="Plug_dom_sf"/>
</dbReference>
<comment type="similarity">
    <text evidence="8 9">Belongs to the TonB-dependent receptor family.</text>
</comment>
<keyword evidence="4 8" id="KW-0812">Transmembrane</keyword>
<evidence type="ECO:0000259" key="11">
    <source>
        <dbReference type="Pfam" id="PF07715"/>
    </source>
</evidence>
<proteinExistence type="inferred from homology"/>
<evidence type="ECO:0000259" key="10">
    <source>
        <dbReference type="Pfam" id="PF00593"/>
    </source>
</evidence>
<keyword evidence="13" id="KW-1185">Reference proteome</keyword>
<organism evidence="12 13">
    <name type="scientific">Neolewinella lacunae</name>
    <dbReference type="NCBI Taxonomy" id="1517758"/>
    <lineage>
        <taxon>Bacteria</taxon>
        <taxon>Pseudomonadati</taxon>
        <taxon>Bacteroidota</taxon>
        <taxon>Saprospiria</taxon>
        <taxon>Saprospirales</taxon>
        <taxon>Lewinellaceae</taxon>
        <taxon>Neolewinella</taxon>
    </lineage>
</organism>
<dbReference type="AlphaFoldDB" id="A0A923PKY5"/>
<dbReference type="RefSeq" id="WP_187466680.1">
    <property type="nucleotide sequence ID" value="NZ_JACSIT010000100.1"/>
</dbReference>
<name>A0A923PKY5_9BACT</name>
<keyword evidence="7 8" id="KW-0998">Cell outer membrane</keyword>
<evidence type="ECO:0000313" key="12">
    <source>
        <dbReference type="EMBL" id="MBC6994611.1"/>
    </source>
</evidence>
<accession>A0A923PKY5</accession>
<protein>
    <submittedName>
        <fullName evidence="12">TonB-dependent receptor</fullName>
    </submittedName>
</protein>
<dbReference type="Gene3D" id="2.40.170.20">
    <property type="entry name" value="TonB-dependent receptor, beta-barrel domain"/>
    <property type="match status" value="1"/>
</dbReference>
<evidence type="ECO:0000256" key="9">
    <source>
        <dbReference type="RuleBase" id="RU003357"/>
    </source>
</evidence>
<dbReference type="Proteomes" id="UP000650081">
    <property type="component" value="Unassembled WGS sequence"/>
</dbReference>
<keyword evidence="12" id="KW-0675">Receptor</keyword>
<dbReference type="InterPro" id="IPR012910">
    <property type="entry name" value="Plug_dom"/>
</dbReference>
<dbReference type="InterPro" id="IPR010104">
    <property type="entry name" value="TonB_rcpt_bac"/>
</dbReference>
<dbReference type="PANTHER" id="PTHR40980:SF4">
    <property type="entry name" value="TONB-DEPENDENT RECEPTOR-LIKE BETA-BARREL DOMAIN-CONTAINING PROTEIN"/>
    <property type="match status" value="1"/>
</dbReference>
<dbReference type="EMBL" id="JACSIT010000100">
    <property type="protein sequence ID" value="MBC6994611.1"/>
    <property type="molecule type" value="Genomic_DNA"/>
</dbReference>
<dbReference type="GO" id="GO:0009279">
    <property type="term" value="C:cell outer membrane"/>
    <property type="evidence" value="ECO:0007669"/>
    <property type="project" value="UniProtKB-SubCell"/>
</dbReference>
<dbReference type="Pfam" id="PF07715">
    <property type="entry name" value="Plug"/>
    <property type="match status" value="1"/>
</dbReference>
<dbReference type="InterPro" id="IPR013784">
    <property type="entry name" value="Carb-bd-like_fold"/>
</dbReference>
<reference evidence="12" key="1">
    <citation type="submission" date="2020-08" db="EMBL/GenBank/DDBJ databases">
        <title>Lewinella bacteria from marine environments.</title>
        <authorList>
            <person name="Zhong Y."/>
        </authorList>
    </citation>
    <scope>NUCLEOTIDE SEQUENCE</scope>
    <source>
        <strain evidence="12">KCTC 42187</strain>
    </source>
</reference>
<evidence type="ECO:0000256" key="3">
    <source>
        <dbReference type="ARBA" id="ARBA00022452"/>
    </source>
</evidence>
<evidence type="ECO:0000256" key="5">
    <source>
        <dbReference type="ARBA" id="ARBA00023077"/>
    </source>
</evidence>
<dbReference type="Pfam" id="PF00593">
    <property type="entry name" value="TonB_dep_Rec_b-barrel"/>
    <property type="match status" value="1"/>
</dbReference>
<evidence type="ECO:0000256" key="4">
    <source>
        <dbReference type="ARBA" id="ARBA00022692"/>
    </source>
</evidence>
<evidence type="ECO:0000313" key="13">
    <source>
        <dbReference type="Proteomes" id="UP000650081"/>
    </source>
</evidence>
<comment type="subcellular location">
    <subcellularLocation>
        <location evidence="1 8">Cell outer membrane</location>
        <topology evidence="1 8">Multi-pass membrane protein</topology>
    </subcellularLocation>
</comment>
<evidence type="ECO:0000256" key="1">
    <source>
        <dbReference type="ARBA" id="ARBA00004571"/>
    </source>
</evidence>
<keyword evidence="5 9" id="KW-0798">TonB box</keyword>
<comment type="caution">
    <text evidence="12">The sequence shown here is derived from an EMBL/GenBank/DDBJ whole genome shotgun (WGS) entry which is preliminary data.</text>
</comment>
<feature type="domain" description="TonB-dependent receptor-like beta-barrel" evidence="10">
    <location>
        <begin position="441"/>
        <end position="935"/>
    </location>
</feature>
<dbReference type="PROSITE" id="PS52016">
    <property type="entry name" value="TONB_DEPENDENT_REC_3"/>
    <property type="match status" value="1"/>
</dbReference>
<feature type="domain" description="TonB-dependent receptor plug" evidence="11">
    <location>
        <begin position="134"/>
        <end position="233"/>
    </location>
</feature>